<evidence type="ECO:0000256" key="3">
    <source>
        <dbReference type="ARBA" id="ARBA00023125"/>
    </source>
</evidence>
<dbReference type="GO" id="GO:0006351">
    <property type="term" value="P:DNA-templated transcription"/>
    <property type="evidence" value="ECO:0007669"/>
    <property type="project" value="TreeGrafter"/>
</dbReference>
<dbReference type="Pfam" id="PF00126">
    <property type="entry name" value="HTH_1"/>
    <property type="match status" value="1"/>
</dbReference>
<dbReference type="InterPro" id="IPR058163">
    <property type="entry name" value="LysR-type_TF_proteobact-type"/>
</dbReference>
<accession>A0A4S3MLQ4</accession>
<keyword evidence="7" id="KW-1185">Reference proteome</keyword>
<gene>
    <name evidence="6" type="ORF">E7811_15410</name>
</gene>
<comment type="similarity">
    <text evidence="1">Belongs to the LysR transcriptional regulatory family.</text>
</comment>
<protein>
    <submittedName>
        <fullName evidence="6">LysR family transcriptional regulator</fullName>
    </submittedName>
</protein>
<dbReference type="Proteomes" id="UP000309450">
    <property type="component" value="Unassembled WGS sequence"/>
</dbReference>
<dbReference type="InterPro" id="IPR000847">
    <property type="entry name" value="LysR_HTH_N"/>
</dbReference>
<evidence type="ECO:0000313" key="7">
    <source>
        <dbReference type="Proteomes" id="UP000309450"/>
    </source>
</evidence>
<reference evidence="6 7" key="1">
    <citation type="submission" date="2019-04" db="EMBL/GenBank/DDBJ databases">
        <title>Draft genome sequence of Gemmobacter aestuarii sp. nov.</title>
        <authorList>
            <person name="Hameed A."/>
            <person name="Lin S.-Y."/>
            <person name="Shahina M."/>
            <person name="Lai W.-A."/>
            <person name="Young C.-C."/>
        </authorList>
    </citation>
    <scope>NUCLEOTIDE SEQUENCE [LARGE SCALE GENOMIC DNA]</scope>
    <source>
        <strain evidence="6 7">CC-PW-75</strain>
    </source>
</reference>
<keyword evidence="4" id="KW-0804">Transcription</keyword>
<dbReference type="SUPFAM" id="SSF46785">
    <property type="entry name" value="Winged helix' DNA-binding domain"/>
    <property type="match status" value="1"/>
</dbReference>
<dbReference type="PANTHER" id="PTHR30537:SF26">
    <property type="entry name" value="GLYCINE CLEAVAGE SYSTEM TRANSCRIPTIONAL ACTIVATOR"/>
    <property type="match status" value="1"/>
</dbReference>
<dbReference type="EMBL" id="SSND01000004">
    <property type="protein sequence ID" value="THD82429.1"/>
    <property type="molecule type" value="Genomic_DNA"/>
</dbReference>
<comment type="caution">
    <text evidence="6">The sequence shown here is derived from an EMBL/GenBank/DDBJ whole genome shotgun (WGS) entry which is preliminary data.</text>
</comment>
<dbReference type="SUPFAM" id="SSF53850">
    <property type="entry name" value="Periplasmic binding protein-like II"/>
    <property type="match status" value="1"/>
</dbReference>
<dbReference type="PROSITE" id="PS50931">
    <property type="entry name" value="HTH_LYSR"/>
    <property type="match status" value="1"/>
</dbReference>
<dbReference type="InterPro" id="IPR036388">
    <property type="entry name" value="WH-like_DNA-bd_sf"/>
</dbReference>
<dbReference type="Gene3D" id="1.10.10.10">
    <property type="entry name" value="Winged helix-like DNA-binding domain superfamily/Winged helix DNA-binding domain"/>
    <property type="match status" value="1"/>
</dbReference>
<evidence type="ECO:0000256" key="1">
    <source>
        <dbReference type="ARBA" id="ARBA00009437"/>
    </source>
</evidence>
<dbReference type="AlphaFoldDB" id="A0A4S3MLQ4"/>
<dbReference type="PANTHER" id="PTHR30537">
    <property type="entry name" value="HTH-TYPE TRANSCRIPTIONAL REGULATOR"/>
    <property type="match status" value="1"/>
</dbReference>
<keyword evidence="3" id="KW-0238">DNA-binding</keyword>
<keyword evidence="2" id="KW-0805">Transcription regulation</keyword>
<dbReference type="GO" id="GO:0003700">
    <property type="term" value="F:DNA-binding transcription factor activity"/>
    <property type="evidence" value="ECO:0007669"/>
    <property type="project" value="InterPro"/>
</dbReference>
<dbReference type="Pfam" id="PF03466">
    <property type="entry name" value="LysR_substrate"/>
    <property type="match status" value="1"/>
</dbReference>
<name>A0A4S3MLQ4_9RHOB</name>
<evidence type="ECO:0000256" key="2">
    <source>
        <dbReference type="ARBA" id="ARBA00023015"/>
    </source>
</evidence>
<evidence type="ECO:0000259" key="5">
    <source>
        <dbReference type="PROSITE" id="PS50931"/>
    </source>
</evidence>
<dbReference type="InterPro" id="IPR036390">
    <property type="entry name" value="WH_DNA-bd_sf"/>
</dbReference>
<dbReference type="GO" id="GO:0043565">
    <property type="term" value="F:sequence-specific DNA binding"/>
    <property type="evidence" value="ECO:0007669"/>
    <property type="project" value="TreeGrafter"/>
</dbReference>
<organism evidence="6 7">
    <name type="scientific">Aliigemmobacter aestuarii</name>
    <dbReference type="NCBI Taxonomy" id="1445661"/>
    <lineage>
        <taxon>Bacteria</taxon>
        <taxon>Pseudomonadati</taxon>
        <taxon>Pseudomonadota</taxon>
        <taxon>Alphaproteobacteria</taxon>
        <taxon>Rhodobacterales</taxon>
        <taxon>Paracoccaceae</taxon>
        <taxon>Aliigemmobacter</taxon>
    </lineage>
</organism>
<sequence length="317" mass="34407">MSRKSLLVRDPRILRSLQYFEAVARLGSVAAAGEELGVSASAVSHQLRSLSGFVGEVLFHKSGRGLVLSEKGILLQSMIATAFSQLDTALSGTIFQEKKCLRIAVCSSFGPFWLAERLPKFLARNPGLNIELRLYAQDPELSDQVADVIVTANTVREGFDSVTLFEETLIAVGKPGTAPIEDDLPESLITTDVPPDTLGKDWHDFCAGAGLDATGIEDTEFVRCTHYLLALALAKAGVGVALVPEFVANEAIEAGQVVCLNPVRVPSGRRYRFCYKAARRSDPDLRTLIQWMKSLVNSSTRSDQIVSLKPRQQSAAS</sequence>
<feature type="domain" description="HTH lysR-type" evidence="5">
    <location>
        <begin position="12"/>
        <end position="69"/>
    </location>
</feature>
<dbReference type="InterPro" id="IPR005119">
    <property type="entry name" value="LysR_subst-bd"/>
</dbReference>
<dbReference type="RefSeq" id="WP_136395537.1">
    <property type="nucleotide sequence ID" value="NZ_SSND01000004.1"/>
</dbReference>
<proteinExistence type="inferred from homology"/>
<dbReference type="Gene3D" id="3.40.190.10">
    <property type="entry name" value="Periplasmic binding protein-like II"/>
    <property type="match status" value="2"/>
</dbReference>
<evidence type="ECO:0000256" key="4">
    <source>
        <dbReference type="ARBA" id="ARBA00023163"/>
    </source>
</evidence>
<dbReference type="OrthoDB" id="9813056at2"/>
<evidence type="ECO:0000313" key="6">
    <source>
        <dbReference type="EMBL" id="THD82429.1"/>
    </source>
</evidence>